<organism evidence="3 4">
    <name type="scientific">Gymnodraco acuticeps</name>
    <name type="common">Antarctic dragonfish</name>
    <dbReference type="NCBI Taxonomy" id="8218"/>
    <lineage>
        <taxon>Eukaryota</taxon>
        <taxon>Metazoa</taxon>
        <taxon>Chordata</taxon>
        <taxon>Craniata</taxon>
        <taxon>Vertebrata</taxon>
        <taxon>Euteleostomi</taxon>
        <taxon>Actinopterygii</taxon>
        <taxon>Neopterygii</taxon>
        <taxon>Teleostei</taxon>
        <taxon>Neoteleostei</taxon>
        <taxon>Acanthomorphata</taxon>
        <taxon>Eupercaria</taxon>
        <taxon>Perciformes</taxon>
        <taxon>Notothenioidei</taxon>
        <taxon>Bathydraconidae</taxon>
        <taxon>Gymnodraco</taxon>
    </lineage>
</organism>
<protein>
    <submittedName>
        <fullName evidence="4 5">Cordon-bleu protein-like 1 isoform X1</fullName>
    </submittedName>
</protein>
<dbReference type="Proteomes" id="UP000515161">
    <property type="component" value="Unplaced"/>
</dbReference>
<feature type="compositionally biased region" description="Polar residues" evidence="1">
    <location>
        <begin position="289"/>
        <end position="298"/>
    </location>
</feature>
<feature type="compositionally biased region" description="Polar residues" evidence="1">
    <location>
        <begin position="273"/>
        <end position="282"/>
    </location>
</feature>
<dbReference type="AlphaFoldDB" id="A0A6P8UL84"/>
<dbReference type="RefSeq" id="XP_034072686.1">
    <property type="nucleotide sequence ID" value="XM_034216795.1"/>
</dbReference>
<feature type="compositionally biased region" description="Basic and acidic residues" evidence="1">
    <location>
        <begin position="439"/>
        <end position="448"/>
    </location>
</feature>
<dbReference type="OrthoDB" id="8882621at2759"/>
<gene>
    <name evidence="4 5" type="primary">cobll1a</name>
</gene>
<proteinExistence type="predicted"/>
<name>A0A6P8UL84_GYMAC</name>
<dbReference type="GeneID" id="117546568"/>
<dbReference type="PANTHER" id="PTHR21557:SF2">
    <property type="entry name" value="CORDON-BLEU PROTEIN-LIKE 1"/>
    <property type="match status" value="1"/>
</dbReference>
<feature type="compositionally biased region" description="Polar residues" evidence="1">
    <location>
        <begin position="608"/>
        <end position="620"/>
    </location>
</feature>
<evidence type="ECO:0000256" key="1">
    <source>
        <dbReference type="SAM" id="MobiDB-lite"/>
    </source>
</evidence>
<dbReference type="InterPro" id="IPR019025">
    <property type="entry name" value="Cordon-bleu_ubiquitin_domain"/>
</dbReference>
<evidence type="ECO:0000313" key="3">
    <source>
        <dbReference type="Proteomes" id="UP000515161"/>
    </source>
</evidence>
<dbReference type="Pfam" id="PF09469">
    <property type="entry name" value="Cobl"/>
    <property type="match status" value="1"/>
</dbReference>
<evidence type="ECO:0000313" key="4">
    <source>
        <dbReference type="RefSeq" id="XP_034072685.1"/>
    </source>
</evidence>
<accession>A0A6P8UL84</accession>
<feature type="compositionally biased region" description="Polar residues" evidence="1">
    <location>
        <begin position="462"/>
        <end position="473"/>
    </location>
</feature>
<feature type="region of interest" description="Disordered" evidence="1">
    <location>
        <begin position="171"/>
        <end position="358"/>
    </location>
</feature>
<reference evidence="4 5" key="1">
    <citation type="submission" date="2025-04" db="UniProtKB">
        <authorList>
            <consortium name="RefSeq"/>
        </authorList>
    </citation>
    <scope>IDENTIFICATION</scope>
</reference>
<dbReference type="RefSeq" id="XP_034072685.1">
    <property type="nucleotide sequence ID" value="XM_034216794.1"/>
</dbReference>
<feature type="domain" description="Cordon-bleu ubiquitin-like" evidence="2">
    <location>
        <begin position="93"/>
        <end position="173"/>
    </location>
</feature>
<dbReference type="Gene3D" id="3.10.20.90">
    <property type="entry name" value="Phosphatidylinositol 3-kinase Catalytic Subunit, Chain A, domain 1"/>
    <property type="match status" value="1"/>
</dbReference>
<dbReference type="CTD" id="100536063"/>
<dbReference type="GO" id="GO:0003785">
    <property type="term" value="F:actin monomer binding"/>
    <property type="evidence" value="ECO:0007669"/>
    <property type="project" value="InterPro"/>
</dbReference>
<feature type="region of interest" description="Disordered" evidence="1">
    <location>
        <begin position="439"/>
        <end position="874"/>
    </location>
</feature>
<evidence type="ECO:0000313" key="5">
    <source>
        <dbReference type="RefSeq" id="XP_034072686.1"/>
    </source>
</evidence>
<feature type="compositionally biased region" description="Low complexity" evidence="1">
    <location>
        <begin position="335"/>
        <end position="358"/>
    </location>
</feature>
<dbReference type="InterPro" id="IPR039895">
    <property type="entry name" value="COBL-like"/>
</dbReference>
<dbReference type="PANTHER" id="PTHR21557">
    <property type="entry name" value="CORDON-BLEU"/>
    <property type="match status" value="1"/>
</dbReference>
<feature type="compositionally biased region" description="Low complexity" evidence="1">
    <location>
        <begin position="591"/>
        <end position="607"/>
    </location>
</feature>
<dbReference type="KEGG" id="gacu:117546568"/>
<sequence>MGEQENPLDRDHCLSVVLPGGVEKNATVHGSKPVMDLLVTLCASYHLNPSDYTVEFLSPNKNNISFKPNSPIGSLEAETIVLKPRGVEEKIRRPYMPEASVRLLINYNKSHKTVVRVNPRVALEMLLPAVCDKCEFQVETTILLKDSYSEEPLDLSKTLNEHGLREVFAKDTAAKEPESQEAAVTQTEVITPPPLQDLPKKKKEKKQKDNTGFFSLFRKKKKNKAATEGERSAPASPAPKKQVGDNVRGLSSSNTLPLEMPKKRRAPQPPIGASQSVPNNLGNCHVGGSQRSAESTLRSTKRRAPPLPCVNTHQEVKASVDSLTEDLRESDESESVSLPSSSSPSPSHPRSSSSFLRSSSSRSFAHLYDVADPYLPSFRGKDLSDARSALAKVLTSSMSKGALVRRVRNSASSLKSMTPRRSDNGGFCVESVLEHKLPTEHEWQDPAQRKGMTTFKVVPSGKSYNPELTTEQGTVEDHPESEGSTAEPEEDPPGTETPLQHPVPPEKSLQSPKPPEKPLRSPELSESPLRIQDSCGKPVRSQEPSKTPCRSPELPEKPLSTPYLSQKTILVQECSGKPLGSPEPSETALQSPKTPEKPSGSPEPSETALQSPGSSKTHVQSPKPPEKPLGSPEPSEKPLGSPDISEKPSQIQQSSEKPMRSQEPSETSLQNPEPILQSQEPSETSLQSPEPILQSQEPSETSLQSPEPILQSQEPSEKTLQSPEPSELPSDGQIILGNEAEDQSHNGQSESKDVNHCGSLAEVKQEVVQEEEEAEDCFPPPPPPVYFEETIEEKEDASSLSSSQQPSPTSNGIHQKESSRKPANPAPSRFAEAVAMRVQRSRLRSTGKGLDAQVQSRPLGTPPSPPRSPYQNGA</sequence>
<feature type="compositionally biased region" description="Low complexity" evidence="1">
    <location>
        <begin position="798"/>
        <end position="810"/>
    </location>
</feature>
<feature type="compositionally biased region" description="Polar residues" evidence="1">
    <location>
        <begin position="647"/>
        <end position="724"/>
    </location>
</feature>
<evidence type="ECO:0000259" key="2">
    <source>
        <dbReference type="Pfam" id="PF09469"/>
    </source>
</evidence>
<keyword evidence="3" id="KW-1185">Reference proteome</keyword>